<dbReference type="EMBL" id="JABWTA010000001">
    <property type="protein sequence ID" value="NVE94243.1"/>
    <property type="molecule type" value="Genomic_DNA"/>
</dbReference>
<dbReference type="GO" id="GO:0016491">
    <property type="term" value="F:oxidoreductase activity"/>
    <property type="evidence" value="ECO:0007669"/>
    <property type="project" value="InterPro"/>
</dbReference>
<dbReference type="AlphaFoldDB" id="A0A850H8P8"/>
<comment type="caution">
    <text evidence="2">The sequence shown here is derived from an EMBL/GenBank/DDBJ whole genome shotgun (WGS) entry which is preliminary data.</text>
</comment>
<feature type="domain" description="DSBA-like thioredoxin" evidence="1">
    <location>
        <begin position="10"/>
        <end position="220"/>
    </location>
</feature>
<protein>
    <submittedName>
        <fullName evidence="2">DsbA family oxidoreductase</fullName>
    </submittedName>
</protein>
<dbReference type="SUPFAM" id="SSF52833">
    <property type="entry name" value="Thioredoxin-like"/>
    <property type="match status" value="1"/>
</dbReference>
<evidence type="ECO:0000313" key="2">
    <source>
        <dbReference type="EMBL" id="NVE94243.1"/>
    </source>
</evidence>
<dbReference type="Gene3D" id="3.40.30.10">
    <property type="entry name" value="Glutaredoxin"/>
    <property type="match status" value="1"/>
</dbReference>
<dbReference type="Proteomes" id="UP000546031">
    <property type="component" value="Unassembled WGS sequence"/>
</dbReference>
<dbReference type="InterPro" id="IPR036249">
    <property type="entry name" value="Thioredoxin-like_sf"/>
</dbReference>
<dbReference type="PANTHER" id="PTHR13887:SF41">
    <property type="entry name" value="THIOREDOXIN SUPERFAMILY PROTEIN"/>
    <property type="match status" value="1"/>
</dbReference>
<proteinExistence type="predicted"/>
<keyword evidence="3" id="KW-1185">Reference proteome</keyword>
<sequence>MSAQIPQAMTIDIFSDVMCPWCLIGYGQLTKALTELDGEVKAELRWRPFELNPNMAEEGEEQDAHLAKKYQRSDEERAAIRAQMKDIADKAGVSLTYEGDDPDRPAMMWNTREAHMLLAFALEQAGPQVQTALKLALFKAHFNERRNVSDREVLLDIAASVGLHREAAKAALEDEALLARVIAEERQAWDMNISGVPAMVVNGKFMIPGAQAPEVYVNALRRVAEKEAAAE</sequence>
<reference evidence="2 3" key="1">
    <citation type="submission" date="2020-06" db="EMBL/GenBank/DDBJ databases">
        <title>Altererythrobacter lutimaris sp. nov., a marine bacterium isolated from a tidal flat.</title>
        <authorList>
            <person name="Kim D."/>
            <person name="Yoo Y."/>
            <person name="Kim J.-J."/>
        </authorList>
    </citation>
    <scope>NUCLEOTIDE SEQUENCE [LARGE SCALE GENOMIC DNA]</scope>
    <source>
        <strain evidence="2 3">JGD-16</strain>
    </source>
</reference>
<dbReference type="CDD" id="cd03024">
    <property type="entry name" value="DsbA_FrnE"/>
    <property type="match status" value="1"/>
</dbReference>
<dbReference type="RefSeq" id="WP_176272539.1">
    <property type="nucleotide sequence ID" value="NZ_JABWTA010000001.1"/>
</dbReference>
<name>A0A850H8P8_9SPHN</name>
<dbReference type="InterPro" id="IPR001853">
    <property type="entry name" value="DSBA-like_thioredoxin_dom"/>
</dbReference>
<accession>A0A850H8P8</accession>
<dbReference type="PANTHER" id="PTHR13887">
    <property type="entry name" value="GLUTATHIONE S-TRANSFERASE KAPPA"/>
    <property type="match status" value="1"/>
</dbReference>
<evidence type="ECO:0000259" key="1">
    <source>
        <dbReference type="Pfam" id="PF01323"/>
    </source>
</evidence>
<gene>
    <name evidence="2" type="ORF">HUO12_04945</name>
</gene>
<organism evidence="2 3">
    <name type="scientific">Altererythrobacter lutimaris</name>
    <dbReference type="NCBI Taxonomy" id="2743979"/>
    <lineage>
        <taxon>Bacteria</taxon>
        <taxon>Pseudomonadati</taxon>
        <taxon>Pseudomonadota</taxon>
        <taxon>Alphaproteobacteria</taxon>
        <taxon>Sphingomonadales</taxon>
        <taxon>Erythrobacteraceae</taxon>
        <taxon>Altererythrobacter</taxon>
    </lineage>
</organism>
<evidence type="ECO:0000313" key="3">
    <source>
        <dbReference type="Proteomes" id="UP000546031"/>
    </source>
</evidence>
<dbReference type="Pfam" id="PF01323">
    <property type="entry name" value="DSBA"/>
    <property type="match status" value="1"/>
</dbReference>